<name>G4U012_SERID</name>
<dbReference type="HOGENOM" id="CLU_3437021_0_0_1"/>
<dbReference type="EMBL" id="CAFZ01001097">
    <property type="protein sequence ID" value="CCA76905.1"/>
    <property type="molecule type" value="Genomic_DNA"/>
</dbReference>
<sequence length="12" mass="1422">MSTPRGRNLQYV</sequence>
<accession>G4U012</accession>
<comment type="caution">
    <text evidence="1">The sequence shown here is derived from an EMBL/GenBank/DDBJ whole genome shotgun (WGS) entry which is preliminary data.</text>
</comment>
<evidence type="ECO:0000313" key="2">
    <source>
        <dbReference type="Proteomes" id="UP000007148"/>
    </source>
</evidence>
<dbReference type="InParanoid" id="G4U012"/>
<dbReference type="Proteomes" id="UP000007148">
    <property type="component" value="Unassembled WGS sequence"/>
</dbReference>
<reference evidence="1 2" key="1">
    <citation type="journal article" date="2011" name="PLoS Pathog.">
        <title>Endophytic Life Strategies Decoded by Genome and Transcriptome Analyses of the Mutualistic Root Symbiont Piriformospora indica.</title>
        <authorList>
            <person name="Zuccaro A."/>
            <person name="Lahrmann U."/>
            <person name="Guldener U."/>
            <person name="Langen G."/>
            <person name="Pfiffi S."/>
            <person name="Biedenkopf D."/>
            <person name="Wong P."/>
            <person name="Samans B."/>
            <person name="Grimm C."/>
            <person name="Basiewicz M."/>
            <person name="Murat C."/>
            <person name="Martin F."/>
            <person name="Kogel K.H."/>
        </authorList>
    </citation>
    <scope>NUCLEOTIDE SEQUENCE [LARGE SCALE GENOMIC DNA]</scope>
    <source>
        <strain evidence="1 2">DSM 11827</strain>
    </source>
</reference>
<keyword evidence="2" id="KW-1185">Reference proteome</keyword>
<evidence type="ECO:0000313" key="1">
    <source>
        <dbReference type="EMBL" id="CCA76905.1"/>
    </source>
</evidence>
<protein>
    <submittedName>
        <fullName evidence="1">Uncharacterized protein</fullName>
    </submittedName>
</protein>
<gene>
    <name evidence="1" type="ORF">PIIN_10890</name>
</gene>
<proteinExistence type="predicted"/>
<organism evidence="1 2">
    <name type="scientific">Serendipita indica (strain DSM 11827)</name>
    <name type="common">Root endophyte fungus</name>
    <name type="synonym">Piriformospora indica</name>
    <dbReference type="NCBI Taxonomy" id="1109443"/>
    <lineage>
        <taxon>Eukaryota</taxon>
        <taxon>Fungi</taxon>
        <taxon>Dikarya</taxon>
        <taxon>Basidiomycota</taxon>
        <taxon>Agaricomycotina</taxon>
        <taxon>Agaricomycetes</taxon>
        <taxon>Sebacinales</taxon>
        <taxon>Serendipitaceae</taxon>
        <taxon>Serendipita</taxon>
    </lineage>
</organism>